<dbReference type="PANTHER" id="PTHR11048:SF28">
    <property type="entry name" value="4-HYDROXYBENZOATE POLYPRENYLTRANSFERASE, MITOCHONDRIAL"/>
    <property type="match status" value="1"/>
</dbReference>
<dbReference type="OrthoDB" id="18170at2759"/>
<evidence type="ECO:0000256" key="9">
    <source>
        <dbReference type="SAM" id="Phobius"/>
    </source>
</evidence>
<dbReference type="GO" id="GO:0008412">
    <property type="term" value="F:4-hydroxybenzoate polyprenyltransferase activity"/>
    <property type="evidence" value="ECO:0007669"/>
    <property type="project" value="TreeGrafter"/>
</dbReference>
<evidence type="ECO:0000256" key="1">
    <source>
        <dbReference type="ARBA" id="ARBA00001946"/>
    </source>
</evidence>
<evidence type="ECO:0000313" key="11">
    <source>
        <dbReference type="Proteomes" id="UP000256690"/>
    </source>
</evidence>
<evidence type="ECO:0000256" key="8">
    <source>
        <dbReference type="ARBA" id="ARBA00023136"/>
    </source>
</evidence>
<evidence type="ECO:0000256" key="3">
    <source>
        <dbReference type="ARBA" id="ARBA00005179"/>
    </source>
</evidence>
<dbReference type="InterPro" id="IPR044878">
    <property type="entry name" value="UbiA_sf"/>
</dbReference>
<dbReference type="RefSeq" id="XP_026606512.1">
    <property type="nucleotide sequence ID" value="XM_026745646.1"/>
</dbReference>
<dbReference type="InterPro" id="IPR039653">
    <property type="entry name" value="Prenyltransferase"/>
</dbReference>
<sequence>MYSKSWILNALPAPLVPYCELTRVGYLPIGVLVSYLPVLVSILHVAAVSALPQDRLLDSCLQWLPLCYVYSAYGCVVDDIADQDLDAKVERCQHRPLVRGAVTTSSASLFAAALASLAVFLTSAFFPDQPAAHIPVALAGSVIYPFLKRVTNFALLYLAFLYVATGFNASRTVGFDILDAPDHLLASNILLACGVFIANVTVETIYMHADVEDDIKSGIGSLAVRIQGYSKAVLFAAAFAYGVLVLGSGVAAEFGRVYFSGAVMSALTLVTIVARVDLKDGKMCETFFFGGNAVVMGLLAGGLYGECVV</sequence>
<dbReference type="STRING" id="1810919.A0A3D8SMG1"/>
<evidence type="ECO:0000256" key="7">
    <source>
        <dbReference type="ARBA" id="ARBA00022989"/>
    </source>
</evidence>
<evidence type="ECO:0000256" key="4">
    <source>
        <dbReference type="ARBA" id="ARBA00005985"/>
    </source>
</evidence>
<feature type="transmembrane region" description="Helical" evidence="9">
    <location>
        <begin position="101"/>
        <end position="125"/>
    </location>
</feature>
<dbReference type="FunFam" id="1.20.120.1780:FF:000001">
    <property type="entry name" value="4-hydroxybenzoate octaprenyltransferase"/>
    <property type="match status" value="1"/>
</dbReference>
<dbReference type="Gene3D" id="1.20.120.1780">
    <property type="entry name" value="UbiA prenyltransferase"/>
    <property type="match status" value="1"/>
</dbReference>
<feature type="transmembrane region" description="Helical" evidence="9">
    <location>
        <begin position="257"/>
        <end position="274"/>
    </location>
</feature>
<keyword evidence="8 9" id="KW-0472">Membrane</keyword>
<accession>A0A3D8SMG1</accession>
<dbReference type="GO" id="GO:0005743">
    <property type="term" value="C:mitochondrial inner membrane"/>
    <property type="evidence" value="ECO:0007669"/>
    <property type="project" value="TreeGrafter"/>
</dbReference>
<dbReference type="PANTHER" id="PTHR11048">
    <property type="entry name" value="PRENYLTRANSFERASES"/>
    <property type="match status" value="1"/>
</dbReference>
<dbReference type="AlphaFoldDB" id="A0A3D8SMG1"/>
<keyword evidence="6 9" id="KW-0812">Transmembrane</keyword>
<dbReference type="FunFam" id="1.10.357.140:FF:000008">
    <property type="entry name" value="4-hydroxybenzoate octaprenyltransferase"/>
    <property type="match status" value="1"/>
</dbReference>
<reference evidence="10 11" key="1">
    <citation type="journal article" date="2018" name="IMA Fungus">
        <title>IMA Genome-F 9: Draft genome sequence of Annulohypoxylon stygium, Aspergillus mulundensis, Berkeleyomyces basicola (syn. Thielaviopsis basicola), Ceratocystis smalleyi, two Cercospora beticola strains, Coleophoma cylindrospora, Fusarium fracticaudum, Phialophora cf. hyalina, and Morchella septimelata.</title>
        <authorList>
            <person name="Wingfield B.D."/>
            <person name="Bills G.F."/>
            <person name="Dong Y."/>
            <person name="Huang W."/>
            <person name="Nel W.J."/>
            <person name="Swalarsk-Parry B.S."/>
            <person name="Vaghefi N."/>
            <person name="Wilken P.M."/>
            <person name="An Z."/>
            <person name="de Beer Z.W."/>
            <person name="De Vos L."/>
            <person name="Chen L."/>
            <person name="Duong T.A."/>
            <person name="Gao Y."/>
            <person name="Hammerbacher A."/>
            <person name="Kikkert J.R."/>
            <person name="Li Y."/>
            <person name="Li H."/>
            <person name="Li K."/>
            <person name="Li Q."/>
            <person name="Liu X."/>
            <person name="Ma X."/>
            <person name="Naidoo K."/>
            <person name="Pethybridge S.J."/>
            <person name="Sun J."/>
            <person name="Steenkamp E.T."/>
            <person name="van der Nest M.A."/>
            <person name="van Wyk S."/>
            <person name="Wingfield M.J."/>
            <person name="Xiong C."/>
            <person name="Yue Q."/>
            <person name="Zhang X."/>
        </authorList>
    </citation>
    <scope>NUCLEOTIDE SEQUENCE [LARGE SCALE GENOMIC DNA]</scope>
    <source>
        <strain evidence="10 11">DSM 5745</strain>
    </source>
</reference>
<dbReference type="EMBL" id="PVWQ01000003">
    <property type="protein sequence ID" value="RDW86988.1"/>
    <property type="molecule type" value="Genomic_DNA"/>
</dbReference>
<organism evidence="10 11">
    <name type="scientific">Aspergillus mulundensis</name>
    <dbReference type="NCBI Taxonomy" id="1810919"/>
    <lineage>
        <taxon>Eukaryota</taxon>
        <taxon>Fungi</taxon>
        <taxon>Dikarya</taxon>
        <taxon>Ascomycota</taxon>
        <taxon>Pezizomycotina</taxon>
        <taxon>Eurotiomycetes</taxon>
        <taxon>Eurotiomycetidae</taxon>
        <taxon>Eurotiales</taxon>
        <taxon>Aspergillaceae</taxon>
        <taxon>Aspergillus</taxon>
        <taxon>Aspergillus subgen. Nidulantes</taxon>
    </lineage>
</organism>
<dbReference type="Pfam" id="PF01040">
    <property type="entry name" value="UbiA"/>
    <property type="match status" value="1"/>
</dbReference>
<feature type="transmembrane region" description="Helical" evidence="9">
    <location>
        <begin position="185"/>
        <end position="207"/>
    </location>
</feature>
<keyword evidence="5" id="KW-0808">Transferase</keyword>
<comment type="cofactor">
    <cofactor evidence="1">
        <name>Mg(2+)</name>
        <dbReference type="ChEBI" id="CHEBI:18420"/>
    </cofactor>
</comment>
<proteinExistence type="inferred from homology"/>
<comment type="caution">
    <text evidence="10">The sequence shown here is derived from an EMBL/GenBank/DDBJ whole genome shotgun (WGS) entry which is preliminary data.</text>
</comment>
<comment type="pathway">
    <text evidence="3">Secondary metabolite biosynthesis.</text>
</comment>
<protein>
    <submittedName>
        <fullName evidence="10">Uncharacterized protein</fullName>
    </submittedName>
</protein>
<evidence type="ECO:0000256" key="2">
    <source>
        <dbReference type="ARBA" id="ARBA00004141"/>
    </source>
</evidence>
<dbReference type="GO" id="GO:0006744">
    <property type="term" value="P:ubiquinone biosynthetic process"/>
    <property type="evidence" value="ECO:0007669"/>
    <property type="project" value="TreeGrafter"/>
</dbReference>
<keyword evidence="11" id="KW-1185">Reference proteome</keyword>
<comment type="similarity">
    <text evidence="4">Belongs to the UbiA prenyltransferase family.</text>
</comment>
<gene>
    <name evidence="10" type="ORF">DSM5745_03630</name>
</gene>
<dbReference type="Proteomes" id="UP000256690">
    <property type="component" value="Unassembled WGS sequence"/>
</dbReference>
<feature type="transmembrane region" description="Helical" evidence="9">
    <location>
        <begin position="25"/>
        <end position="47"/>
    </location>
</feature>
<feature type="transmembrane region" description="Helical" evidence="9">
    <location>
        <begin position="228"/>
        <end position="251"/>
    </location>
</feature>
<dbReference type="GeneID" id="38114000"/>
<feature type="transmembrane region" description="Helical" evidence="9">
    <location>
        <begin position="286"/>
        <end position="305"/>
    </location>
</feature>
<name>A0A3D8SMG1_9EURO</name>
<evidence type="ECO:0000256" key="6">
    <source>
        <dbReference type="ARBA" id="ARBA00022692"/>
    </source>
</evidence>
<dbReference type="InterPro" id="IPR000537">
    <property type="entry name" value="UbiA_prenyltransferase"/>
</dbReference>
<dbReference type="Gene3D" id="1.10.357.140">
    <property type="entry name" value="UbiA prenyltransferase"/>
    <property type="match status" value="1"/>
</dbReference>
<evidence type="ECO:0000256" key="5">
    <source>
        <dbReference type="ARBA" id="ARBA00022679"/>
    </source>
</evidence>
<keyword evidence="7 9" id="KW-1133">Transmembrane helix</keyword>
<evidence type="ECO:0000313" key="10">
    <source>
        <dbReference type="EMBL" id="RDW86988.1"/>
    </source>
</evidence>
<comment type="subcellular location">
    <subcellularLocation>
        <location evidence="2">Membrane</location>
        <topology evidence="2">Multi-pass membrane protein</topology>
    </subcellularLocation>
</comment>